<dbReference type="Gene3D" id="2.60.40.10">
    <property type="entry name" value="Immunoglobulins"/>
    <property type="match status" value="3"/>
</dbReference>
<comment type="subcellular location">
    <subcellularLocation>
        <location evidence="1">Membrane</location>
        <topology evidence="1">Single-pass membrane protein</topology>
    </subcellularLocation>
</comment>
<name>C5MI47_CANTT</name>
<dbReference type="eggNOG" id="ENOG502QURR">
    <property type="taxonomic scope" value="Eukaryota"/>
</dbReference>
<dbReference type="SUPFAM" id="SSF49313">
    <property type="entry name" value="Cadherin-like"/>
    <property type="match status" value="4"/>
</dbReference>
<proteinExistence type="predicted"/>
<evidence type="ECO:0000256" key="5">
    <source>
        <dbReference type="SAM" id="MobiDB-lite"/>
    </source>
</evidence>
<dbReference type="InterPro" id="IPR051694">
    <property type="entry name" value="Immunoregulatory_rcpt-like"/>
</dbReference>
<feature type="compositionally biased region" description="Low complexity" evidence="5">
    <location>
        <begin position="829"/>
        <end position="855"/>
    </location>
</feature>
<dbReference type="GO" id="GO:0071944">
    <property type="term" value="C:cell periphery"/>
    <property type="evidence" value="ECO:0007669"/>
    <property type="project" value="UniProtKB-ARBA"/>
</dbReference>
<feature type="domain" description="Dystroglycan-type cadherin-like" evidence="8">
    <location>
        <begin position="28"/>
        <end position="119"/>
    </location>
</feature>
<keyword evidence="4 6" id="KW-0472">Membrane</keyword>
<protein>
    <recommendedName>
        <fullName evidence="8">Dystroglycan-type cadherin-like domain-containing protein</fullName>
    </recommendedName>
</protein>
<dbReference type="SMART" id="SM00736">
    <property type="entry name" value="CADG"/>
    <property type="match status" value="2"/>
</dbReference>
<evidence type="ECO:0000256" key="1">
    <source>
        <dbReference type="ARBA" id="ARBA00004167"/>
    </source>
</evidence>
<gene>
    <name evidence="9" type="ORF">CTRG_05740</name>
</gene>
<dbReference type="KEGG" id="ctp:CTRG_05740"/>
<dbReference type="GO" id="GO:0016020">
    <property type="term" value="C:membrane"/>
    <property type="evidence" value="ECO:0007669"/>
    <property type="project" value="UniProtKB-SubCell"/>
</dbReference>
<feature type="region of interest" description="Disordered" evidence="5">
    <location>
        <begin position="829"/>
        <end position="858"/>
    </location>
</feature>
<dbReference type="EMBL" id="GG692403">
    <property type="protein sequence ID" value="EER30744.1"/>
    <property type="molecule type" value="Genomic_DNA"/>
</dbReference>
<keyword evidence="2 6" id="KW-0812">Transmembrane</keyword>
<evidence type="ECO:0000313" key="9">
    <source>
        <dbReference type="EMBL" id="EER30744.1"/>
    </source>
</evidence>
<dbReference type="OrthoDB" id="41532at2759"/>
<dbReference type="PANTHER" id="PTHR15549">
    <property type="entry name" value="PAIRED IMMUNOGLOBULIN-LIKE TYPE 2 RECEPTOR"/>
    <property type="match status" value="1"/>
</dbReference>
<keyword evidence="7" id="KW-0732">Signal</keyword>
<dbReference type="InterPro" id="IPR013783">
    <property type="entry name" value="Ig-like_fold"/>
</dbReference>
<keyword evidence="3 6" id="KW-1133">Transmembrane helix</keyword>
<keyword evidence="10" id="KW-1185">Reference proteome</keyword>
<feature type="compositionally biased region" description="Low complexity" evidence="5">
    <location>
        <begin position="674"/>
        <end position="692"/>
    </location>
</feature>
<evidence type="ECO:0000256" key="4">
    <source>
        <dbReference type="ARBA" id="ARBA00023136"/>
    </source>
</evidence>
<sequence length="895" mass="98122">MLYSIILLISLFLQLINASIYMGFPFNEQLPNVGRVNEDYTFTIANTTYKSNSHGEISYEVENLPSWLSFDSSSRTFSGKPEESDVGEFEITLTGTDSSDGSQLTNSYSMIVSNDTGLYLTSEKNLFNELAQTGQTNGVDGLVVKPGDTIKIQFNKNLFESYSSSDRPIIAYYGRSVDRSSLPNWLSFDGDDLTFTGTVPYVTSENAPSFEYGFTFIASDYYGYAGAQGDFKIIVGGHQLSTSINQTTTINGTVDTEFDEIVPILSDVYLDGSVITRENISDVTVDGLPDYIQFNNDDYTLTGTFPNSTTNDSFTVVVQDIYGNSVELPYIFDVIDSIFTTDSIKDVNATKGEYFQYQILDSLFTNIDDTQVTVDYDSDWLDYHESNMTFTGETPKSFDKLNVKINAESNSQTESRSFQIKGVDRDETTSSSSSSSSSTTTSSSSTSSATEATTTSAEATSSSSTTAAAATSHKKSTNTKALAIGLGVGIPAFLILLTALILLCCCIKRRKNKDSNDNNNSNNDDHEKEFIPRGNKTTVSPTGIPAINSEESLVKDKSEMNVMKLEHINRSHSSSSLTQVESSSADSFYDANENAPIVKSWRANIESDNKLARASDASLSTVNTEHLFSIRLVDDYSARNSESSSKFVSNNSLNALLRRESLSSNFQRLDSSGNIVDNLNQNNNNNNNNHSNRSSQSEKYLPQVSSSNLDIVPEENSRELKQTGKDETSGTISHLLSKFNDNTSSEDGEFDEPEPTPVDDRLPSPNYALDSSKLGKYDSPSSEKFLLNGDDNEKTPINNNGGPTMKHQNLSAISLGSLTSDKLFFVDNSSSSNNTTNSNNNNNMNTKPTPPNSMNIGKSAKLVDFTRKGSLRESAYEPDYVYKGESASIQDDDSD</sequence>
<accession>C5MI47</accession>
<dbReference type="GO" id="GO:0005509">
    <property type="term" value="F:calcium ion binding"/>
    <property type="evidence" value="ECO:0007669"/>
    <property type="project" value="InterPro"/>
</dbReference>
<dbReference type="HOGENOM" id="CLU_017550_0_0_1"/>
<feature type="region of interest" description="Disordered" evidence="5">
    <location>
        <begin position="673"/>
        <end position="803"/>
    </location>
</feature>
<feature type="region of interest" description="Disordered" evidence="5">
    <location>
        <begin position="410"/>
        <end position="476"/>
    </location>
</feature>
<feature type="compositionally biased region" description="Low complexity" evidence="5">
    <location>
        <begin position="429"/>
        <end position="471"/>
    </location>
</feature>
<feature type="transmembrane region" description="Helical" evidence="6">
    <location>
        <begin position="481"/>
        <end position="507"/>
    </location>
</feature>
<feature type="region of interest" description="Disordered" evidence="5">
    <location>
        <begin position="513"/>
        <end position="544"/>
    </location>
</feature>
<evidence type="ECO:0000259" key="8">
    <source>
        <dbReference type="SMART" id="SM00736"/>
    </source>
</evidence>
<dbReference type="InterPro" id="IPR015919">
    <property type="entry name" value="Cadherin-like_sf"/>
</dbReference>
<feature type="region of interest" description="Disordered" evidence="5">
    <location>
        <begin position="874"/>
        <end position="895"/>
    </location>
</feature>
<feature type="domain" description="Dystroglycan-type cadherin-like" evidence="8">
    <location>
        <begin position="339"/>
        <end position="429"/>
    </location>
</feature>
<dbReference type="STRING" id="294747.C5MI47"/>
<evidence type="ECO:0000256" key="2">
    <source>
        <dbReference type="ARBA" id="ARBA00022692"/>
    </source>
</evidence>
<feature type="compositionally biased region" description="Acidic residues" evidence="5">
    <location>
        <begin position="744"/>
        <end position="754"/>
    </location>
</feature>
<feature type="compositionally biased region" description="Polar residues" evidence="5">
    <location>
        <begin position="693"/>
        <end position="709"/>
    </location>
</feature>
<evidence type="ECO:0000256" key="3">
    <source>
        <dbReference type="ARBA" id="ARBA00022989"/>
    </source>
</evidence>
<evidence type="ECO:0000256" key="7">
    <source>
        <dbReference type="SAM" id="SignalP"/>
    </source>
</evidence>
<feature type="compositionally biased region" description="Polar residues" evidence="5">
    <location>
        <begin position="729"/>
        <end position="743"/>
    </location>
</feature>
<dbReference type="PANTHER" id="PTHR15549:SF26">
    <property type="entry name" value="AXIAL BUDDING PATTERN PROTEIN 2-RELATED"/>
    <property type="match status" value="1"/>
</dbReference>
<dbReference type="RefSeq" id="XP_002551442.1">
    <property type="nucleotide sequence ID" value="XM_002551396.1"/>
</dbReference>
<dbReference type="AlphaFoldDB" id="C5MI47"/>
<organism evidence="9 10">
    <name type="scientific">Candida tropicalis (strain ATCC MYA-3404 / T1)</name>
    <name type="common">Yeast</name>
    <dbReference type="NCBI Taxonomy" id="294747"/>
    <lineage>
        <taxon>Eukaryota</taxon>
        <taxon>Fungi</taxon>
        <taxon>Dikarya</taxon>
        <taxon>Ascomycota</taxon>
        <taxon>Saccharomycotina</taxon>
        <taxon>Pichiomycetes</taxon>
        <taxon>Debaryomycetaceae</taxon>
        <taxon>Candida/Lodderomyces clade</taxon>
        <taxon>Candida</taxon>
    </lineage>
</organism>
<evidence type="ECO:0000313" key="10">
    <source>
        <dbReference type="Proteomes" id="UP000002037"/>
    </source>
</evidence>
<dbReference type="GeneID" id="8300955"/>
<reference evidence="9 10" key="1">
    <citation type="journal article" date="2009" name="Nature">
        <title>Evolution of pathogenicity and sexual reproduction in eight Candida genomes.</title>
        <authorList>
            <person name="Butler G."/>
            <person name="Rasmussen M.D."/>
            <person name="Lin M.F."/>
            <person name="Santos M.A."/>
            <person name="Sakthikumar S."/>
            <person name="Munro C.A."/>
            <person name="Rheinbay E."/>
            <person name="Grabherr M."/>
            <person name="Forche A."/>
            <person name="Reedy J.L."/>
            <person name="Agrafioti I."/>
            <person name="Arnaud M.B."/>
            <person name="Bates S."/>
            <person name="Brown A.J."/>
            <person name="Brunke S."/>
            <person name="Costanzo M.C."/>
            <person name="Fitzpatrick D.A."/>
            <person name="de Groot P.W."/>
            <person name="Harris D."/>
            <person name="Hoyer L.L."/>
            <person name="Hube B."/>
            <person name="Klis F.M."/>
            <person name="Kodira C."/>
            <person name="Lennard N."/>
            <person name="Logue M.E."/>
            <person name="Martin R."/>
            <person name="Neiman A.M."/>
            <person name="Nikolaou E."/>
            <person name="Quail M.A."/>
            <person name="Quinn J."/>
            <person name="Santos M.C."/>
            <person name="Schmitzberger F.F."/>
            <person name="Sherlock G."/>
            <person name="Shah P."/>
            <person name="Silverstein K.A."/>
            <person name="Skrzypek M.S."/>
            <person name="Soll D."/>
            <person name="Staggs R."/>
            <person name="Stansfield I."/>
            <person name="Stumpf M.P."/>
            <person name="Sudbery P.E."/>
            <person name="Srikantha T."/>
            <person name="Zeng Q."/>
            <person name="Berman J."/>
            <person name="Berriman M."/>
            <person name="Heitman J."/>
            <person name="Gow N.A."/>
            <person name="Lorenz M.C."/>
            <person name="Birren B.W."/>
            <person name="Kellis M."/>
            <person name="Cuomo C.A."/>
        </authorList>
    </citation>
    <scope>NUCLEOTIDE SEQUENCE [LARGE SCALE GENOMIC DNA]</scope>
    <source>
        <strain evidence="10">ATCC MYA-3404 / T1</strain>
    </source>
</reference>
<dbReference type="Pfam" id="PF05345">
    <property type="entry name" value="He_PIG"/>
    <property type="match status" value="3"/>
</dbReference>
<feature type="compositionally biased region" description="Basic and acidic residues" evidence="5">
    <location>
        <begin position="715"/>
        <end position="728"/>
    </location>
</feature>
<evidence type="ECO:0000256" key="6">
    <source>
        <dbReference type="SAM" id="Phobius"/>
    </source>
</evidence>
<feature type="chain" id="PRO_5002953437" description="Dystroglycan-type cadherin-like domain-containing protein" evidence="7">
    <location>
        <begin position="19"/>
        <end position="895"/>
    </location>
</feature>
<feature type="signal peptide" evidence="7">
    <location>
        <begin position="1"/>
        <end position="18"/>
    </location>
</feature>
<dbReference type="Proteomes" id="UP000002037">
    <property type="component" value="Unassembled WGS sequence"/>
</dbReference>
<dbReference type="InterPro" id="IPR006644">
    <property type="entry name" value="Cadg"/>
</dbReference>
<dbReference type="VEuPathDB" id="FungiDB:CTRG_05740"/>